<feature type="domain" description="Bifunctional inhibitor/plant lipid transfer protein/seed storage helical" evidence="2">
    <location>
        <begin position="31"/>
        <end position="122"/>
    </location>
</feature>
<keyword evidence="1" id="KW-0732">Signal</keyword>
<reference evidence="3" key="1">
    <citation type="submission" date="2020-05" db="EMBL/GenBank/DDBJ databases">
        <title>WGS assembly of Panicum virgatum.</title>
        <authorList>
            <person name="Lovell J.T."/>
            <person name="Jenkins J."/>
            <person name="Shu S."/>
            <person name="Juenger T.E."/>
            <person name="Schmutz J."/>
        </authorList>
    </citation>
    <scope>NUCLEOTIDE SEQUENCE</scope>
    <source>
        <strain evidence="3">AP13</strain>
    </source>
</reference>
<dbReference type="Proteomes" id="UP000823388">
    <property type="component" value="Chromosome 4K"/>
</dbReference>
<dbReference type="SUPFAM" id="SSF47699">
    <property type="entry name" value="Bifunctional inhibitor/lipid-transfer protein/seed storage 2S albumin"/>
    <property type="match status" value="1"/>
</dbReference>
<dbReference type="Gene3D" id="1.10.110.10">
    <property type="entry name" value="Plant lipid-transfer and hydrophobic proteins"/>
    <property type="match status" value="1"/>
</dbReference>
<accession>A0A8T0TKS9</accession>
<dbReference type="InterPro" id="IPR016140">
    <property type="entry name" value="Bifunc_inhib/LTP/seed_store"/>
</dbReference>
<proteinExistence type="predicted"/>
<evidence type="ECO:0000256" key="1">
    <source>
        <dbReference type="SAM" id="SignalP"/>
    </source>
</evidence>
<sequence>MAPPLYASSAIMSAATLLLAVLAAARDHDACETAQQAFSEGVPYVVGQAPAASPNCCTGLGDLRDMGGSGAAAAAAQRRALCACVLSEVKAAGAMDPRRAAGLAAACKVPVGFIPTKPGFDCSAVQ</sequence>
<feature type="signal peptide" evidence="1">
    <location>
        <begin position="1"/>
        <end position="25"/>
    </location>
</feature>
<dbReference type="InterPro" id="IPR000528">
    <property type="entry name" value="Plant_nsLTP"/>
</dbReference>
<evidence type="ECO:0000313" key="3">
    <source>
        <dbReference type="EMBL" id="KAG2609524.1"/>
    </source>
</evidence>
<evidence type="ECO:0000259" key="2">
    <source>
        <dbReference type="Pfam" id="PF00234"/>
    </source>
</evidence>
<organism evidence="3 4">
    <name type="scientific">Panicum virgatum</name>
    <name type="common">Blackwell switchgrass</name>
    <dbReference type="NCBI Taxonomy" id="38727"/>
    <lineage>
        <taxon>Eukaryota</taxon>
        <taxon>Viridiplantae</taxon>
        <taxon>Streptophyta</taxon>
        <taxon>Embryophyta</taxon>
        <taxon>Tracheophyta</taxon>
        <taxon>Spermatophyta</taxon>
        <taxon>Magnoliopsida</taxon>
        <taxon>Liliopsida</taxon>
        <taxon>Poales</taxon>
        <taxon>Poaceae</taxon>
        <taxon>PACMAD clade</taxon>
        <taxon>Panicoideae</taxon>
        <taxon>Panicodae</taxon>
        <taxon>Paniceae</taxon>
        <taxon>Panicinae</taxon>
        <taxon>Panicum</taxon>
        <taxon>Panicum sect. Hiantes</taxon>
    </lineage>
</organism>
<dbReference type="EMBL" id="CM029043">
    <property type="protein sequence ID" value="KAG2609524.1"/>
    <property type="molecule type" value="Genomic_DNA"/>
</dbReference>
<comment type="caution">
    <text evidence="3">The sequence shown here is derived from an EMBL/GenBank/DDBJ whole genome shotgun (WGS) entry which is preliminary data.</text>
</comment>
<keyword evidence="4" id="KW-1185">Reference proteome</keyword>
<dbReference type="GO" id="GO:0008289">
    <property type="term" value="F:lipid binding"/>
    <property type="evidence" value="ECO:0007669"/>
    <property type="project" value="InterPro"/>
</dbReference>
<dbReference type="GO" id="GO:0006869">
    <property type="term" value="P:lipid transport"/>
    <property type="evidence" value="ECO:0007669"/>
    <property type="project" value="InterPro"/>
</dbReference>
<evidence type="ECO:0000313" key="4">
    <source>
        <dbReference type="Proteomes" id="UP000823388"/>
    </source>
</evidence>
<name>A0A8T0TKS9_PANVG</name>
<dbReference type="AlphaFoldDB" id="A0A8T0TKS9"/>
<dbReference type="InterPro" id="IPR036312">
    <property type="entry name" value="Bifun_inhib/LTP/seed_sf"/>
</dbReference>
<protein>
    <recommendedName>
        <fullName evidence="2">Bifunctional inhibitor/plant lipid transfer protein/seed storage helical domain-containing protein</fullName>
    </recommendedName>
</protein>
<dbReference type="Pfam" id="PF00234">
    <property type="entry name" value="Tryp_alpha_amyl"/>
    <property type="match status" value="1"/>
</dbReference>
<dbReference type="PANTHER" id="PTHR33076">
    <property type="entry name" value="NON-SPECIFIC LIPID-TRANSFER PROTEIN 2-RELATED"/>
    <property type="match status" value="1"/>
</dbReference>
<feature type="chain" id="PRO_5035864546" description="Bifunctional inhibitor/plant lipid transfer protein/seed storage helical domain-containing protein" evidence="1">
    <location>
        <begin position="26"/>
        <end position="126"/>
    </location>
</feature>
<gene>
    <name evidence="3" type="ORF">PVAP13_4KG047933</name>
</gene>